<keyword evidence="1" id="KW-0560">Oxidoreductase</keyword>
<dbReference type="GeneTree" id="ENSGT00530000064489"/>
<dbReference type="SUPFAM" id="SSF51197">
    <property type="entry name" value="Clavaminate synthase-like"/>
    <property type="match status" value="1"/>
</dbReference>
<comment type="similarity">
    <text evidence="1">Belongs to the iron/ascorbate-dependent oxidoreductase family.</text>
</comment>
<dbReference type="PROSITE" id="PS51471">
    <property type="entry name" value="FE2OG_OXY"/>
    <property type="match status" value="1"/>
</dbReference>
<feature type="domain" description="Fe2OG dioxygenase" evidence="2">
    <location>
        <begin position="199"/>
        <end position="304"/>
    </location>
</feature>
<dbReference type="FunFam" id="2.60.120.330:FF:000038">
    <property type="entry name" value="Si:dkey-10o6.2"/>
    <property type="match status" value="1"/>
</dbReference>
<dbReference type="GO" id="GO:0016491">
    <property type="term" value="F:oxidoreductase activity"/>
    <property type="evidence" value="ECO:0007669"/>
    <property type="project" value="UniProtKB-KW"/>
</dbReference>
<dbReference type="Pfam" id="PF03171">
    <property type="entry name" value="2OG-FeII_Oxy"/>
    <property type="match status" value="1"/>
</dbReference>
<dbReference type="Proteomes" id="UP000261660">
    <property type="component" value="Unplaced"/>
</dbReference>
<dbReference type="PANTHER" id="PTHR47990">
    <property type="entry name" value="2-OXOGLUTARATE (2OG) AND FE(II)-DEPENDENT OXYGENASE SUPERFAMILY PROTEIN-RELATED"/>
    <property type="match status" value="1"/>
</dbReference>
<dbReference type="Ensembl" id="ENSLBET00000005206.1">
    <property type="protein sequence ID" value="ENSLBEP00000004937.1"/>
    <property type="gene ID" value="ENSLBEG00000003823.1"/>
</dbReference>
<proteinExistence type="inferred from homology"/>
<dbReference type="InParanoid" id="A0A3Q3EC45"/>
<reference evidence="3" key="2">
    <citation type="submission" date="2025-09" db="UniProtKB">
        <authorList>
            <consortium name="Ensembl"/>
        </authorList>
    </citation>
    <scope>IDENTIFICATION</scope>
</reference>
<name>A0A3Q3EC45_9LABR</name>
<dbReference type="STRING" id="56723.ENSLBEP00000004937"/>
<dbReference type="InterPro" id="IPR044861">
    <property type="entry name" value="IPNS-like_FE2OG_OXY"/>
</dbReference>
<keyword evidence="1" id="KW-0479">Metal-binding</keyword>
<evidence type="ECO:0000256" key="1">
    <source>
        <dbReference type="RuleBase" id="RU003682"/>
    </source>
</evidence>
<dbReference type="InterPro" id="IPR005123">
    <property type="entry name" value="Oxoglu/Fe-dep_dioxygenase_dom"/>
</dbReference>
<evidence type="ECO:0000259" key="2">
    <source>
        <dbReference type="PROSITE" id="PS51471"/>
    </source>
</evidence>
<evidence type="ECO:0000313" key="4">
    <source>
        <dbReference type="Proteomes" id="UP000261660"/>
    </source>
</evidence>
<keyword evidence="4" id="KW-1185">Reference proteome</keyword>
<protein>
    <submittedName>
        <fullName evidence="3">Si:dkey-10o6.2</fullName>
    </submittedName>
</protein>
<dbReference type="InterPro" id="IPR026992">
    <property type="entry name" value="DIOX_N"/>
</dbReference>
<keyword evidence="1" id="KW-0408">Iron</keyword>
<reference evidence="3" key="1">
    <citation type="submission" date="2025-08" db="UniProtKB">
        <authorList>
            <consortium name="Ensembl"/>
        </authorList>
    </citation>
    <scope>IDENTIFICATION</scope>
</reference>
<dbReference type="AlphaFoldDB" id="A0A3Q3EC45"/>
<dbReference type="InterPro" id="IPR050231">
    <property type="entry name" value="Iron_ascorbate_oxido_reductase"/>
</dbReference>
<sequence length="339" mass="38049">MRAHSLYLLSRTASVSSPASPCRCFHRMGSLKMNIPIVDFAAFSINKKRVSNRKLPALSKQLETAFTEVGFVILKNTGISHATVTRVLEVSKEFFLKSKEQKGPFRRSSFPESENHGWVSLETESLNPPRPGDLKEAYNITSLQSDIRWPPDPFKDIHTSFFWQCKDLGLRVLRVMAHSLDLDPEVFLHTHGQIGSNKNATTLRSLYYPSVKCEEAKEGQLRCGEHSDYGSITLLFQGSEGLQVLSRSGEFIDAPCIPGAVLVNIADLMQRWTSDRFVSMRHRVLLPTAGDDRTRQSLAFFVHPDDEALISCCDGSDKYPPVTAGAYLKERFSKSYGKT</sequence>
<organism evidence="3 4">
    <name type="scientific">Labrus bergylta</name>
    <name type="common">ballan wrasse</name>
    <dbReference type="NCBI Taxonomy" id="56723"/>
    <lineage>
        <taxon>Eukaryota</taxon>
        <taxon>Metazoa</taxon>
        <taxon>Chordata</taxon>
        <taxon>Craniata</taxon>
        <taxon>Vertebrata</taxon>
        <taxon>Euteleostomi</taxon>
        <taxon>Actinopterygii</taxon>
        <taxon>Neopterygii</taxon>
        <taxon>Teleostei</taxon>
        <taxon>Neoteleostei</taxon>
        <taxon>Acanthomorphata</taxon>
        <taxon>Eupercaria</taxon>
        <taxon>Labriformes</taxon>
        <taxon>Labridae</taxon>
        <taxon>Labrus</taxon>
    </lineage>
</organism>
<accession>A0A3Q3EC45</accession>
<dbReference type="Pfam" id="PF14226">
    <property type="entry name" value="DIOX_N"/>
    <property type="match status" value="1"/>
</dbReference>
<dbReference type="GO" id="GO:0046872">
    <property type="term" value="F:metal ion binding"/>
    <property type="evidence" value="ECO:0007669"/>
    <property type="project" value="UniProtKB-KW"/>
</dbReference>
<dbReference type="Gene3D" id="2.60.120.330">
    <property type="entry name" value="B-lactam Antibiotic, Isopenicillin N Synthase, Chain"/>
    <property type="match status" value="1"/>
</dbReference>
<evidence type="ECO:0000313" key="3">
    <source>
        <dbReference type="Ensembl" id="ENSLBEP00000004937.1"/>
    </source>
</evidence>
<dbReference type="InterPro" id="IPR027443">
    <property type="entry name" value="IPNS-like_sf"/>
</dbReference>